<keyword evidence="3" id="KW-1185">Reference proteome</keyword>
<evidence type="ECO:0000313" key="3">
    <source>
        <dbReference type="Proteomes" id="UP001234787"/>
    </source>
</evidence>
<name>A0AAD3NSR8_CRYJA</name>
<dbReference type="EMBL" id="BSEH01000759">
    <property type="protein sequence ID" value="GLJ59223.1"/>
    <property type="molecule type" value="Genomic_DNA"/>
</dbReference>
<reference evidence="1" key="1">
    <citation type="submission" date="2022-12" db="EMBL/GenBank/DDBJ databases">
        <title>Chromosome-Level Genome Assembly of Japanese Cedar (Cryptomeriajaponica D. Don).</title>
        <authorList>
            <person name="Fujino T."/>
            <person name="Yamaguchi K."/>
            <person name="Yokoyama T."/>
            <person name="Hamanaka T."/>
            <person name="Harazono Y."/>
            <person name="Kamada H."/>
            <person name="Kobayashi W."/>
            <person name="Ujino-Ihara T."/>
            <person name="Uchiyama K."/>
            <person name="Matsumoto A."/>
            <person name="Izuno A."/>
            <person name="Tsumura Y."/>
            <person name="Toyoda A."/>
            <person name="Shigenobu S."/>
            <person name="Moriguchi Y."/>
            <person name="Ueno S."/>
            <person name="Kasahara M."/>
        </authorList>
    </citation>
    <scope>NUCLEOTIDE SEQUENCE</scope>
</reference>
<sequence length="128" mass="14459">MAATTACRIEMARSTTPRAAVERRECGMRNDRPVFFPTIEGWASPEHSVEPVNYTSGCVGQRARGTCCLPFRFVSRVNGEWAEGKEVLIRTDTMKWVGAGINHGVTKEGMEFELLRRTLQNRRRSLVI</sequence>
<accession>A0AAD3NSR8</accession>
<gene>
    <name evidence="1" type="ORF">SUGI_1469380</name>
    <name evidence="2" type="ORF">SUGI_1497920</name>
</gene>
<proteinExistence type="predicted"/>
<dbReference type="Proteomes" id="UP001234787">
    <property type="component" value="Unassembled WGS sequence"/>
</dbReference>
<dbReference type="EMBL" id="BSEH01000494">
    <property type="protein sequence ID" value="GLJ58711.1"/>
    <property type="molecule type" value="Genomic_DNA"/>
</dbReference>
<evidence type="ECO:0000313" key="1">
    <source>
        <dbReference type="EMBL" id="GLJ58711.1"/>
    </source>
</evidence>
<protein>
    <submittedName>
        <fullName evidence="1">Uncharacterized protein</fullName>
    </submittedName>
</protein>
<evidence type="ECO:0000313" key="2">
    <source>
        <dbReference type="EMBL" id="GLJ59223.1"/>
    </source>
</evidence>
<dbReference type="AlphaFoldDB" id="A0AAD3NSR8"/>
<comment type="caution">
    <text evidence="1">The sequence shown here is derived from an EMBL/GenBank/DDBJ whole genome shotgun (WGS) entry which is preliminary data.</text>
</comment>
<organism evidence="1 3">
    <name type="scientific">Cryptomeria japonica</name>
    <name type="common">Japanese cedar</name>
    <name type="synonym">Cupressus japonica</name>
    <dbReference type="NCBI Taxonomy" id="3369"/>
    <lineage>
        <taxon>Eukaryota</taxon>
        <taxon>Viridiplantae</taxon>
        <taxon>Streptophyta</taxon>
        <taxon>Embryophyta</taxon>
        <taxon>Tracheophyta</taxon>
        <taxon>Spermatophyta</taxon>
        <taxon>Pinopsida</taxon>
        <taxon>Pinidae</taxon>
        <taxon>Conifers II</taxon>
        <taxon>Cupressales</taxon>
        <taxon>Cupressaceae</taxon>
        <taxon>Cryptomeria</taxon>
    </lineage>
</organism>